<sequence>GQQISRSIRCTNLRRPILPRFTGAFRRVSGLRRRPSSGPDSYLLHRRLRRPRPKILSATSKKTENQGFKMDGLVVAHILFWLRGSGKFTLLGLSVSYLSGTESSDGQFGKYSQDDVDALRALADDSGVVDFLFTNEWPVGVTNRAAEKLNLVIPLQVRWGVFYAREPYLNVDSSHVTRFLGLAQVGNKNKQNSKTISIVGDGLRKEKTLWFLKKVTSLASFSNTSLSFCWFNSISRDYAEPLNKVATYTTTVKEGSSGKPVVVAAAPPRSKDQERALKPVRKVRFVLDNDEDLRDIC</sequence>
<feature type="non-terminal residue" evidence="1">
    <location>
        <position position="297"/>
    </location>
</feature>
<organism evidence="1">
    <name type="scientific">Brassica napus</name>
    <name type="common">Rape</name>
    <dbReference type="NCBI Taxonomy" id="3708"/>
    <lineage>
        <taxon>Eukaryota</taxon>
        <taxon>Viridiplantae</taxon>
        <taxon>Streptophyta</taxon>
        <taxon>Embryophyta</taxon>
        <taxon>Tracheophyta</taxon>
        <taxon>Spermatophyta</taxon>
        <taxon>Magnoliopsida</taxon>
        <taxon>eudicotyledons</taxon>
        <taxon>Gunneridae</taxon>
        <taxon>Pentapetalae</taxon>
        <taxon>rosids</taxon>
        <taxon>malvids</taxon>
        <taxon>Brassicales</taxon>
        <taxon>Brassicaceae</taxon>
        <taxon>Brassiceae</taxon>
        <taxon>Brassica</taxon>
    </lineage>
</organism>
<dbReference type="AlphaFoldDB" id="A0A816MRQ6"/>
<gene>
    <name evidence="1" type="ORF">DARMORV10_C07P41650.1</name>
</gene>
<dbReference type="EMBL" id="HG994371">
    <property type="protein sequence ID" value="CAF2013612.1"/>
    <property type="molecule type" value="Genomic_DNA"/>
</dbReference>
<dbReference type="InterPro" id="IPR040194">
    <property type="entry name" value="Cwf19-like"/>
</dbReference>
<dbReference type="PANTHER" id="PTHR12072:SF4">
    <property type="entry name" value="CWF19-LIKE PROTEIN 1"/>
    <property type="match status" value="1"/>
</dbReference>
<evidence type="ECO:0000313" key="1">
    <source>
        <dbReference type="EMBL" id="CAF2013612.1"/>
    </source>
</evidence>
<dbReference type="Proteomes" id="UP001295469">
    <property type="component" value="Chromosome C07"/>
</dbReference>
<name>A0A816MRQ6_BRANA</name>
<protein>
    <submittedName>
        <fullName evidence="1">(rape) hypothetical protein</fullName>
    </submittedName>
</protein>
<dbReference type="PANTHER" id="PTHR12072">
    <property type="entry name" value="CWF19, CELL CYCLE CONTROL PROTEIN"/>
    <property type="match status" value="1"/>
</dbReference>
<proteinExistence type="predicted"/>
<reference evidence="1" key="1">
    <citation type="submission" date="2021-01" db="EMBL/GenBank/DDBJ databases">
        <authorList>
            <consortium name="Genoscope - CEA"/>
            <person name="William W."/>
        </authorList>
    </citation>
    <scope>NUCLEOTIDE SEQUENCE</scope>
</reference>
<accession>A0A816MRQ6</accession>